<dbReference type="EMBL" id="BAAABV010000015">
    <property type="protein sequence ID" value="GAA0286988.1"/>
    <property type="molecule type" value="Genomic_DNA"/>
</dbReference>
<accession>A0ABN0VC91</accession>
<name>A0ABN0VC91_9ACTN</name>
<evidence type="ECO:0000313" key="2">
    <source>
        <dbReference type="Proteomes" id="UP001501867"/>
    </source>
</evidence>
<dbReference type="Proteomes" id="UP001501867">
    <property type="component" value="Unassembled WGS sequence"/>
</dbReference>
<evidence type="ECO:0000313" key="1">
    <source>
        <dbReference type="EMBL" id="GAA0286988.1"/>
    </source>
</evidence>
<keyword evidence="2" id="KW-1185">Reference proteome</keyword>
<dbReference type="RefSeq" id="WP_344157681.1">
    <property type="nucleotide sequence ID" value="NZ_BAAABV010000015.1"/>
</dbReference>
<sequence length="53" mass="5563">MITNRYKQLAEDAAGAAYANPNISEEEGATANGLAAIAYALLHLAEVIEDKEG</sequence>
<comment type="caution">
    <text evidence="1">The sequence shown here is derived from an EMBL/GenBank/DDBJ whole genome shotgun (WGS) entry which is preliminary data.</text>
</comment>
<gene>
    <name evidence="1" type="ORF">GCM10010302_26690</name>
</gene>
<organism evidence="1 2">
    <name type="scientific">Streptomyces polychromogenes</name>
    <dbReference type="NCBI Taxonomy" id="67342"/>
    <lineage>
        <taxon>Bacteria</taxon>
        <taxon>Bacillati</taxon>
        <taxon>Actinomycetota</taxon>
        <taxon>Actinomycetes</taxon>
        <taxon>Kitasatosporales</taxon>
        <taxon>Streptomycetaceae</taxon>
        <taxon>Streptomyces</taxon>
    </lineage>
</organism>
<reference evidence="2" key="1">
    <citation type="journal article" date="2019" name="Int. J. Syst. Evol. Microbiol.">
        <title>The Global Catalogue of Microorganisms (GCM) 10K type strain sequencing project: providing services to taxonomists for standard genome sequencing and annotation.</title>
        <authorList>
            <consortium name="The Broad Institute Genomics Platform"/>
            <consortium name="The Broad Institute Genome Sequencing Center for Infectious Disease"/>
            <person name="Wu L."/>
            <person name="Ma J."/>
        </authorList>
    </citation>
    <scope>NUCLEOTIDE SEQUENCE [LARGE SCALE GENOMIC DNA]</scope>
    <source>
        <strain evidence="2">JCM 4505</strain>
    </source>
</reference>
<protein>
    <submittedName>
        <fullName evidence="1">Uncharacterized protein</fullName>
    </submittedName>
</protein>
<proteinExistence type="predicted"/>